<name>A0A316GJ64_9RHOB</name>
<dbReference type="InterPro" id="IPR009495">
    <property type="entry name" value="NrsF"/>
</dbReference>
<evidence type="ECO:0000256" key="1">
    <source>
        <dbReference type="SAM" id="Phobius"/>
    </source>
</evidence>
<feature type="transmembrane region" description="Helical" evidence="1">
    <location>
        <begin position="154"/>
        <end position="176"/>
    </location>
</feature>
<dbReference type="OrthoDB" id="7764375at2"/>
<dbReference type="RefSeq" id="WP_109667992.1">
    <property type="nucleotide sequence ID" value="NZ_QGGW01000004.1"/>
</dbReference>
<evidence type="ECO:0000313" key="2">
    <source>
        <dbReference type="EMBL" id="PWK60635.1"/>
    </source>
</evidence>
<gene>
    <name evidence="2" type="ORF">C7455_104272</name>
</gene>
<feature type="transmembrane region" description="Helical" evidence="1">
    <location>
        <begin position="188"/>
        <end position="209"/>
    </location>
</feature>
<keyword evidence="3" id="KW-1185">Reference proteome</keyword>
<dbReference type="Proteomes" id="UP000245708">
    <property type="component" value="Unassembled WGS sequence"/>
</dbReference>
<organism evidence="2 3">
    <name type="scientific">Roseicyclus mahoneyensis</name>
    <dbReference type="NCBI Taxonomy" id="164332"/>
    <lineage>
        <taxon>Bacteria</taxon>
        <taxon>Pseudomonadati</taxon>
        <taxon>Pseudomonadota</taxon>
        <taxon>Alphaproteobacteria</taxon>
        <taxon>Rhodobacterales</taxon>
        <taxon>Roseobacteraceae</taxon>
        <taxon>Roseicyclus</taxon>
    </lineage>
</organism>
<proteinExistence type="predicted"/>
<comment type="caution">
    <text evidence="2">The sequence shown here is derived from an EMBL/GenBank/DDBJ whole genome shotgun (WGS) entry which is preliminary data.</text>
</comment>
<accession>A0A316GJ64</accession>
<keyword evidence="1" id="KW-1133">Transmembrane helix</keyword>
<evidence type="ECO:0000313" key="3">
    <source>
        <dbReference type="Proteomes" id="UP000245708"/>
    </source>
</evidence>
<keyword evidence="1" id="KW-0472">Membrane</keyword>
<feature type="transmembrane region" description="Helical" evidence="1">
    <location>
        <begin position="87"/>
        <end position="109"/>
    </location>
</feature>
<keyword evidence="1" id="KW-0812">Transmembrane</keyword>
<feature type="transmembrane region" description="Helical" evidence="1">
    <location>
        <begin position="62"/>
        <end position="80"/>
    </location>
</feature>
<evidence type="ECO:0008006" key="4">
    <source>
        <dbReference type="Google" id="ProtNLM"/>
    </source>
</evidence>
<feature type="transmembrane region" description="Helical" evidence="1">
    <location>
        <begin position="21"/>
        <end position="42"/>
    </location>
</feature>
<protein>
    <recommendedName>
        <fullName evidence="4">DUF1109 family protein</fullName>
    </recommendedName>
</protein>
<dbReference type="Pfam" id="PF06532">
    <property type="entry name" value="NrsF"/>
    <property type="match status" value="1"/>
</dbReference>
<feature type="transmembrane region" description="Helical" evidence="1">
    <location>
        <begin position="129"/>
        <end position="147"/>
    </location>
</feature>
<dbReference type="EMBL" id="QGGW01000004">
    <property type="protein sequence ID" value="PWK60635.1"/>
    <property type="molecule type" value="Genomic_DNA"/>
</dbReference>
<reference evidence="2 3" key="1">
    <citation type="submission" date="2018-05" db="EMBL/GenBank/DDBJ databases">
        <title>Genomic Encyclopedia of Type Strains, Phase IV (KMG-IV): sequencing the most valuable type-strain genomes for metagenomic binning, comparative biology and taxonomic classification.</title>
        <authorList>
            <person name="Goeker M."/>
        </authorList>
    </citation>
    <scope>NUCLEOTIDE SEQUENCE [LARGE SCALE GENOMIC DNA]</scope>
    <source>
        <strain evidence="2 3">DSM 16097</strain>
    </source>
</reference>
<dbReference type="AlphaFoldDB" id="A0A316GJ64"/>
<sequence length="211" mass="21843">MRTDTLIRALAADTQPAPRPARLLVAGGPVALGLALIGLWLVLGPRDDLVASLGVPQSALRFVLSAALALIGLRMVLTLARPEGRGLVRLWPLAAVGMAAAGLVAWAWLVTPPDARQMALTGKTIQTCLVTIPILSILPVAVILTALRRGATTAPALAGFAAGLCGSAAAAVIYALHCTEDSPLFYVTWYGLAMLGVTAVATLVGARLLRW</sequence>